<sequence length="108" mass="11555">MSWGTLKDVSLELARESTRREPTPWVLGLTVAAIMLIFSTGVLVGIFELIDSFSELAAVASVAIVAVGLASTLWELRVKAVWRWIAWGTLLGLLAGLSSAAVLAFMHG</sequence>
<feature type="transmembrane region" description="Helical" evidence="1">
    <location>
        <begin position="56"/>
        <end position="74"/>
    </location>
</feature>
<comment type="caution">
    <text evidence="2">The sequence shown here is derived from an EMBL/GenBank/DDBJ whole genome shotgun (WGS) entry which is preliminary data.</text>
</comment>
<feature type="transmembrane region" description="Helical" evidence="1">
    <location>
        <begin position="81"/>
        <end position="106"/>
    </location>
</feature>
<gene>
    <name evidence="2" type="ORF">GOEFS_037_00200</name>
</gene>
<keyword evidence="1" id="KW-0472">Membrane</keyword>
<dbReference type="STRING" id="1077974.GOEFS_037_00200"/>
<dbReference type="Proteomes" id="UP000035034">
    <property type="component" value="Unassembled WGS sequence"/>
</dbReference>
<keyword evidence="3" id="KW-1185">Reference proteome</keyword>
<proteinExistence type="predicted"/>
<dbReference type="InterPro" id="IPR024244">
    <property type="entry name" value="DUF2537"/>
</dbReference>
<evidence type="ECO:0000313" key="2">
    <source>
        <dbReference type="EMBL" id="GAB17717.1"/>
    </source>
</evidence>
<dbReference type="eggNOG" id="ENOG5032AZG">
    <property type="taxonomic scope" value="Bacteria"/>
</dbReference>
<dbReference type="EMBL" id="BAEH01000037">
    <property type="protein sequence ID" value="GAB17717.1"/>
    <property type="molecule type" value="Genomic_DNA"/>
</dbReference>
<accession>H0QY16</accession>
<dbReference type="AlphaFoldDB" id="H0QY16"/>
<reference evidence="2 3" key="1">
    <citation type="submission" date="2011-12" db="EMBL/GenBank/DDBJ databases">
        <title>Whole genome shotgun sequence of Gordonia effusa NBRC 100432.</title>
        <authorList>
            <person name="Yoshida I."/>
            <person name="Takarada H."/>
            <person name="Hosoyama A."/>
            <person name="Tsuchikane K."/>
            <person name="Katsumata H."/>
            <person name="Yamazaki S."/>
            <person name="Fujita N."/>
        </authorList>
    </citation>
    <scope>NUCLEOTIDE SEQUENCE [LARGE SCALE GENOMIC DNA]</scope>
    <source>
        <strain evidence="2 3">NBRC 100432</strain>
    </source>
</reference>
<evidence type="ECO:0008006" key="4">
    <source>
        <dbReference type="Google" id="ProtNLM"/>
    </source>
</evidence>
<keyword evidence="1" id="KW-1133">Transmembrane helix</keyword>
<dbReference type="Pfam" id="PF10801">
    <property type="entry name" value="DUF2537"/>
    <property type="match status" value="1"/>
</dbReference>
<evidence type="ECO:0000313" key="3">
    <source>
        <dbReference type="Proteomes" id="UP000035034"/>
    </source>
</evidence>
<name>H0QY16_9ACTN</name>
<protein>
    <recommendedName>
        <fullName evidence="4">DUF2537 domain-containing protein</fullName>
    </recommendedName>
</protein>
<keyword evidence="1" id="KW-0812">Transmembrane</keyword>
<feature type="transmembrane region" description="Helical" evidence="1">
    <location>
        <begin position="25"/>
        <end position="50"/>
    </location>
</feature>
<evidence type="ECO:0000256" key="1">
    <source>
        <dbReference type="SAM" id="Phobius"/>
    </source>
</evidence>
<organism evidence="2 3">
    <name type="scientific">Gordonia effusa NBRC 100432</name>
    <dbReference type="NCBI Taxonomy" id="1077974"/>
    <lineage>
        <taxon>Bacteria</taxon>
        <taxon>Bacillati</taxon>
        <taxon>Actinomycetota</taxon>
        <taxon>Actinomycetes</taxon>
        <taxon>Mycobacteriales</taxon>
        <taxon>Gordoniaceae</taxon>
        <taxon>Gordonia</taxon>
    </lineage>
</organism>